<dbReference type="InterPro" id="IPR027417">
    <property type="entry name" value="P-loop_NTPase"/>
</dbReference>
<keyword evidence="5" id="KW-0067">ATP-binding</keyword>
<gene>
    <name evidence="10" type="ORF">METZ01_LOCUS109175</name>
</gene>
<evidence type="ECO:0000256" key="4">
    <source>
        <dbReference type="ARBA" id="ARBA00022741"/>
    </source>
</evidence>
<organism evidence="10">
    <name type="scientific">marine metagenome</name>
    <dbReference type="NCBI Taxonomy" id="408172"/>
    <lineage>
        <taxon>unclassified sequences</taxon>
        <taxon>metagenomes</taxon>
        <taxon>ecological metagenomes</taxon>
    </lineage>
</organism>
<dbReference type="GO" id="GO:0016887">
    <property type="term" value="F:ATP hydrolysis activity"/>
    <property type="evidence" value="ECO:0007669"/>
    <property type="project" value="InterPro"/>
</dbReference>
<comment type="subcellular location">
    <subcellularLocation>
        <location evidence="1">Cytoplasm</location>
    </subcellularLocation>
</comment>
<evidence type="ECO:0000256" key="2">
    <source>
        <dbReference type="ARBA" id="ARBA00006914"/>
    </source>
</evidence>
<dbReference type="Pfam" id="PF00004">
    <property type="entry name" value="AAA"/>
    <property type="match status" value="1"/>
</dbReference>
<dbReference type="GO" id="GO:0005524">
    <property type="term" value="F:ATP binding"/>
    <property type="evidence" value="ECO:0007669"/>
    <property type="project" value="UniProtKB-KW"/>
</dbReference>
<keyword evidence="3" id="KW-0963">Cytoplasm</keyword>
<evidence type="ECO:0000313" key="10">
    <source>
        <dbReference type="EMBL" id="SVA56321.1"/>
    </source>
</evidence>
<accession>A0A381WVM3</accession>
<evidence type="ECO:0000256" key="1">
    <source>
        <dbReference type="ARBA" id="ARBA00004496"/>
    </source>
</evidence>
<evidence type="ECO:0000256" key="5">
    <source>
        <dbReference type="ARBA" id="ARBA00022840"/>
    </source>
</evidence>
<feature type="coiled-coil region" evidence="7">
    <location>
        <begin position="27"/>
        <end position="68"/>
    </location>
</feature>
<dbReference type="EMBL" id="UINC01012970">
    <property type="protein sequence ID" value="SVA56321.1"/>
    <property type="molecule type" value="Genomic_DNA"/>
</dbReference>
<evidence type="ECO:0000256" key="7">
    <source>
        <dbReference type="SAM" id="Coils"/>
    </source>
</evidence>
<evidence type="ECO:0000259" key="9">
    <source>
        <dbReference type="SMART" id="SM00382"/>
    </source>
</evidence>
<dbReference type="InterPro" id="IPR050221">
    <property type="entry name" value="26S_Proteasome_ATPase"/>
</dbReference>
<dbReference type="Pfam" id="PF16450">
    <property type="entry name" value="Prot_ATP_ID_OB_C"/>
    <property type="match status" value="1"/>
</dbReference>
<keyword evidence="6" id="KW-0647">Proteasome</keyword>
<dbReference type="InterPro" id="IPR003959">
    <property type="entry name" value="ATPase_AAA_core"/>
</dbReference>
<evidence type="ECO:0000256" key="3">
    <source>
        <dbReference type="ARBA" id="ARBA00022490"/>
    </source>
</evidence>
<protein>
    <recommendedName>
        <fullName evidence="9">AAA+ ATPase domain-containing protein</fullName>
    </recommendedName>
</protein>
<dbReference type="AlphaFoldDB" id="A0A381WVM3"/>
<feature type="domain" description="AAA+ ATPase" evidence="9">
    <location>
        <begin position="187"/>
        <end position="326"/>
    </location>
</feature>
<keyword evidence="4" id="KW-0547">Nucleotide-binding</keyword>
<dbReference type="GO" id="GO:0005737">
    <property type="term" value="C:cytoplasm"/>
    <property type="evidence" value="ECO:0007669"/>
    <property type="project" value="UniProtKB-SubCell"/>
</dbReference>
<sequence length="362" mass="39979">MATEVDTPPSDPEEADIPSFPTPRKSIDNLQAELKALSDTAQQLLTEKLFLENECAQLKKRTNRLDEELRNLRTPPFVIGYIQDRVGDNAVVRNSNGTVFLVSVNRRLNEDLLLPGARVALNQDTLSIIEVLDDSWDPLVSGAEIIEKPQTTFSDMGGVDEQIKQIRQAIELPFERPEAFRKFGIEPPKGVLITGPPGTGKTMLAKAVANSTEVTFLGLVGSELAQKYIGEGGRMVRELFDLARKRAPAIIFIDEIDAIGSKRLDMATSGDREVQRTLMQLLAELDGFETLDDVKVIAATNRPELLDAALLRPGRFDRIIDINLPNPDARECIFEVHCKHMPLSGSVSFRKLAISTEGYSGA</sequence>
<feature type="region of interest" description="Disordered" evidence="8">
    <location>
        <begin position="1"/>
        <end position="24"/>
    </location>
</feature>
<feature type="non-terminal residue" evidence="10">
    <location>
        <position position="362"/>
    </location>
</feature>
<evidence type="ECO:0000256" key="6">
    <source>
        <dbReference type="ARBA" id="ARBA00022942"/>
    </source>
</evidence>
<dbReference type="FunFam" id="3.40.50.300:FF:000033">
    <property type="entry name" value="26S protease regulatory subunit 6B"/>
    <property type="match status" value="1"/>
</dbReference>
<dbReference type="GO" id="GO:0000502">
    <property type="term" value="C:proteasome complex"/>
    <property type="evidence" value="ECO:0007669"/>
    <property type="project" value="UniProtKB-KW"/>
</dbReference>
<dbReference type="Gene3D" id="1.10.8.60">
    <property type="match status" value="1"/>
</dbReference>
<dbReference type="InterPro" id="IPR012340">
    <property type="entry name" value="NA-bd_OB-fold"/>
</dbReference>
<dbReference type="Gene3D" id="2.40.50.140">
    <property type="entry name" value="Nucleic acid-binding proteins"/>
    <property type="match status" value="1"/>
</dbReference>
<comment type="similarity">
    <text evidence="2">Belongs to the AAA ATPase family.</text>
</comment>
<reference evidence="10" key="1">
    <citation type="submission" date="2018-05" db="EMBL/GenBank/DDBJ databases">
        <authorList>
            <person name="Lanie J.A."/>
            <person name="Ng W.-L."/>
            <person name="Kazmierczak K.M."/>
            <person name="Andrzejewski T.M."/>
            <person name="Davidsen T.M."/>
            <person name="Wayne K.J."/>
            <person name="Tettelin H."/>
            <person name="Glass J.I."/>
            <person name="Rusch D."/>
            <person name="Podicherti R."/>
            <person name="Tsui H.-C.T."/>
            <person name="Winkler M.E."/>
        </authorList>
    </citation>
    <scope>NUCLEOTIDE SEQUENCE</scope>
</reference>
<dbReference type="InterPro" id="IPR003960">
    <property type="entry name" value="ATPase_AAA_CS"/>
</dbReference>
<name>A0A381WVM3_9ZZZZ</name>
<dbReference type="PROSITE" id="PS00674">
    <property type="entry name" value="AAA"/>
    <property type="match status" value="1"/>
</dbReference>
<proteinExistence type="inferred from homology"/>
<dbReference type="SMART" id="SM00382">
    <property type="entry name" value="AAA"/>
    <property type="match status" value="1"/>
</dbReference>
<dbReference type="PANTHER" id="PTHR23073">
    <property type="entry name" value="26S PROTEASOME REGULATORY SUBUNIT"/>
    <property type="match status" value="1"/>
</dbReference>
<dbReference type="InterPro" id="IPR003593">
    <property type="entry name" value="AAA+_ATPase"/>
</dbReference>
<dbReference type="SUPFAM" id="SSF52540">
    <property type="entry name" value="P-loop containing nucleoside triphosphate hydrolases"/>
    <property type="match status" value="1"/>
</dbReference>
<evidence type="ECO:0000256" key="8">
    <source>
        <dbReference type="SAM" id="MobiDB-lite"/>
    </source>
</evidence>
<dbReference type="Gene3D" id="3.40.50.300">
    <property type="entry name" value="P-loop containing nucleotide triphosphate hydrolases"/>
    <property type="match status" value="1"/>
</dbReference>
<dbReference type="InterPro" id="IPR032501">
    <property type="entry name" value="Prot_ATP_ID_OB_2nd"/>
</dbReference>
<keyword evidence="7" id="KW-0175">Coiled coil</keyword>